<dbReference type="PRINTS" id="PR01210">
    <property type="entry name" value="GGTRANSPTASE"/>
</dbReference>
<sequence>MTSPGFTTRPELTGSFGMVASTHYLASAVGMSMLETGGTAIDAAVAAGFTLQVVEPHLNGPGGDMTLLFAAADALPRVLAGQGAAPAAATVRAMLDRGLSLVPGAGVAAAAVPAATVAWLTLLRDHGTRTVEDVLAPAIHYASTGFPVLPAIRRTIGTVATLFEESWSGSAAQYLREGAPPPVGAMLTNEQQAQTYRRMLEAAAGKSREAAIDAAIDCWTTGFVAEALDAFCRTEQADGSGGRYSGLLTADDLAALQVPYEDAVSVGFEGWTVAKAGPWSQGPVLLQQLRLVDGLGLGAGACPPGGADWIHLITEAAKLAFADRDAWYGDSAPGDPAATPLTTLLSEDYSAQRRALISAQASRELRPGSPDGRVARLPDWERARGGPGNAGAAAGTGGDPTVSRTGENRGDTCHVSVVDSFGTMVAGTPSGGWLQSSPLIPALGFPLGTRLQMTTLEPDLPTTLTPGRRPRSTLSPSLAAHRDGRRLAFGTPGGDQQDQWQVGFLLNHVLGGMNLQEAIDAPAFHSTHFPSSFHPREAFPGQIVIEDRVGEDVLQDLESRGHDVVRSGPWSLGRMSAVSRSADGRVLRAAANPRGMQGYAAGR</sequence>
<dbReference type="SUPFAM" id="SSF56235">
    <property type="entry name" value="N-terminal nucleophile aminohydrolases (Ntn hydrolases)"/>
    <property type="match status" value="1"/>
</dbReference>
<dbReference type="PANTHER" id="PTHR43881:SF1">
    <property type="entry name" value="GAMMA-GLUTAMYLTRANSPEPTIDASE (AFU_ORTHOLOGUE AFUA_4G13580)"/>
    <property type="match status" value="1"/>
</dbReference>
<evidence type="ECO:0000256" key="1">
    <source>
        <dbReference type="SAM" id="MobiDB-lite"/>
    </source>
</evidence>
<dbReference type="RefSeq" id="WP_353650929.1">
    <property type="nucleotide sequence ID" value="NZ_CP159218.1"/>
</dbReference>
<dbReference type="InterPro" id="IPR052896">
    <property type="entry name" value="GGT-like_enzyme"/>
</dbReference>
<accession>A0AAU8DT58</accession>
<feature type="compositionally biased region" description="Basic and acidic residues" evidence="1">
    <location>
        <begin position="373"/>
        <end position="384"/>
    </location>
</feature>
<reference evidence="2" key="1">
    <citation type="submission" date="2024-05" db="EMBL/GenBank/DDBJ databases">
        <authorList>
            <person name="Cai S.Y."/>
            <person name="Jin L.M."/>
            <person name="Li H.R."/>
        </authorList>
    </citation>
    <scope>NUCLEOTIDE SEQUENCE</scope>
    <source>
        <strain evidence="2">A5-74</strain>
    </source>
</reference>
<gene>
    <name evidence="2" type="ORF">ABLG96_08565</name>
</gene>
<name>A0AAU8DT58_9ACTN</name>
<keyword evidence="2" id="KW-0808">Transferase</keyword>
<dbReference type="GO" id="GO:0103068">
    <property type="term" value="F:leukotriene C4 gamma-glutamyl transferase activity"/>
    <property type="evidence" value="ECO:0007669"/>
    <property type="project" value="UniProtKB-EC"/>
</dbReference>
<dbReference type="InterPro" id="IPR043138">
    <property type="entry name" value="GGT_lsub"/>
</dbReference>
<organism evidence="2">
    <name type="scientific">Nakamurella sp. A5-74</name>
    <dbReference type="NCBI Taxonomy" id="3158264"/>
    <lineage>
        <taxon>Bacteria</taxon>
        <taxon>Bacillati</taxon>
        <taxon>Actinomycetota</taxon>
        <taxon>Actinomycetes</taxon>
        <taxon>Nakamurellales</taxon>
        <taxon>Nakamurellaceae</taxon>
        <taxon>Nakamurella</taxon>
    </lineage>
</organism>
<feature type="region of interest" description="Disordered" evidence="1">
    <location>
        <begin position="361"/>
        <end position="411"/>
    </location>
</feature>
<dbReference type="InterPro" id="IPR029055">
    <property type="entry name" value="Ntn_hydrolases_N"/>
</dbReference>
<dbReference type="InterPro" id="IPR043137">
    <property type="entry name" value="GGT_ssub_C"/>
</dbReference>
<feature type="compositionally biased region" description="Gly residues" evidence="1">
    <location>
        <begin position="385"/>
        <end position="398"/>
    </location>
</feature>
<protein>
    <submittedName>
        <fullName evidence="2">Gamma-glutamyltransferase</fullName>
        <ecNumber evidence="2">2.3.2.2</ecNumber>
    </submittedName>
</protein>
<dbReference type="PANTHER" id="PTHR43881">
    <property type="entry name" value="GAMMA-GLUTAMYLTRANSPEPTIDASE (AFU_ORTHOLOGUE AFUA_4G13580)"/>
    <property type="match status" value="1"/>
</dbReference>
<keyword evidence="2" id="KW-0012">Acyltransferase</keyword>
<dbReference type="Gene3D" id="3.60.20.40">
    <property type="match status" value="1"/>
</dbReference>
<dbReference type="EC" id="2.3.2.2" evidence="2"/>
<dbReference type="Pfam" id="PF01019">
    <property type="entry name" value="G_glu_transpept"/>
    <property type="match status" value="1"/>
</dbReference>
<dbReference type="Gene3D" id="1.10.246.130">
    <property type="match status" value="1"/>
</dbReference>
<dbReference type="EMBL" id="CP159218">
    <property type="protein sequence ID" value="XCG65324.1"/>
    <property type="molecule type" value="Genomic_DNA"/>
</dbReference>
<proteinExistence type="predicted"/>
<dbReference type="AlphaFoldDB" id="A0AAU8DT58"/>
<evidence type="ECO:0000313" key="2">
    <source>
        <dbReference type="EMBL" id="XCG65324.1"/>
    </source>
</evidence>